<gene>
    <name evidence="1" type="ORF">CPZ25_007590</name>
</gene>
<dbReference type="AlphaFoldDB" id="A0A4P9C761"/>
<dbReference type="EMBL" id="CP029487">
    <property type="protein sequence ID" value="QCT71194.1"/>
    <property type="molecule type" value="Genomic_DNA"/>
</dbReference>
<dbReference type="RefSeq" id="WP_096920461.1">
    <property type="nucleotide sequence ID" value="NZ_CABJDW020000003.1"/>
</dbReference>
<sequence>MDQTKNLKKPADIKGMERVRARKDLSYYPVPDYFKALGVSSMADLTDEMPLVYHCDNPFFPMEGGYQPCETPENLRAKALAAELGQICRVKLGNSAHPMHIFDAICEGRPVKECIFPDGSTHLCAQGEIESEGETPLSRLDIEAFKNPGLRAVTDQAFLTDSMDMKRWVYCLRGPWSDTYFVLIEKGESHE</sequence>
<name>A0A4P9C761_EUBML</name>
<reference evidence="1 2" key="1">
    <citation type="submission" date="2018-05" db="EMBL/GenBank/DDBJ databases">
        <title>Genome comparison of Eubacterium sp.</title>
        <authorList>
            <person name="Feng Y."/>
            <person name="Sanchez-Andrea I."/>
            <person name="Stams A.J.M."/>
            <person name="De Vos W.M."/>
        </authorList>
    </citation>
    <scope>NUCLEOTIDE SEQUENCE [LARGE SCALE GENOMIC DNA]</scope>
    <source>
        <strain evidence="1 2">YI</strain>
    </source>
</reference>
<organism evidence="1 2">
    <name type="scientific">Eubacterium maltosivorans</name>
    <dbReference type="NCBI Taxonomy" id="2041044"/>
    <lineage>
        <taxon>Bacteria</taxon>
        <taxon>Bacillati</taxon>
        <taxon>Bacillota</taxon>
        <taxon>Clostridia</taxon>
        <taxon>Eubacteriales</taxon>
        <taxon>Eubacteriaceae</taxon>
        <taxon>Eubacterium</taxon>
    </lineage>
</organism>
<dbReference type="Proteomes" id="UP000218387">
    <property type="component" value="Chromosome"/>
</dbReference>
<keyword evidence="2" id="KW-1185">Reference proteome</keyword>
<proteinExistence type="predicted"/>
<protein>
    <submittedName>
        <fullName evidence="1">Uncharacterized protein</fullName>
    </submittedName>
</protein>
<evidence type="ECO:0000313" key="2">
    <source>
        <dbReference type="Proteomes" id="UP000218387"/>
    </source>
</evidence>
<accession>A0A4P9C761</accession>
<evidence type="ECO:0000313" key="1">
    <source>
        <dbReference type="EMBL" id="QCT71194.1"/>
    </source>
</evidence>
<dbReference type="KEGG" id="emt:CPZ25_007590"/>